<evidence type="ECO:0000313" key="2">
    <source>
        <dbReference type="EMBL" id="PTD31406.1"/>
    </source>
</evidence>
<dbReference type="AlphaFoldDB" id="A0A2T4IA07"/>
<name>A0A2T4IA07_9MOLU</name>
<dbReference type="RefSeq" id="WP_107669757.1">
    <property type="nucleotide sequence ID" value="NZ_LAUU01000008.1"/>
</dbReference>
<gene>
    <name evidence="2" type="ORF">MLEAa_4270</name>
</gene>
<protein>
    <submittedName>
        <fullName evidence="2">Uncharacterized protein</fullName>
    </submittedName>
</protein>
<accession>A0A2T4IA07</accession>
<feature type="region of interest" description="Disordered" evidence="1">
    <location>
        <begin position="86"/>
        <end position="105"/>
    </location>
</feature>
<evidence type="ECO:0000313" key="3">
    <source>
        <dbReference type="Proteomes" id="UP000241093"/>
    </source>
</evidence>
<organism evidence="2 3">
    <name type="scientific">Mycoplasma leachii 06049</name>
    <dbReference type="NCBI Taxonomy" id="1188244"/>
    <lineage>
        <taxon>Bacteria</taxon>
        <taxon>Bacillati</taxon>
        <taxon>Mycoplasmatota</taxon>
        <taxon>Mollicutes</taxon>
        <taxon>Mycoplasmataceae</taxon>
        <taxon>Mycoplasma</taxon>
    </lineage>
</organism>
<dbReference type="EMBL" id="LAUU01000008">
    <property type="protein sequence ID" value="PTD31406.1"/>
    <property type="molecule type" value="Genomic_DNA"/>
</dbReference>
<dbReference type="Proteomes" id="UP000241093">
    <property type="component" value="Unassembled WGS sequence"/>
</dbReference>
<comment type="caution">
    <text evidence="2">The sequence shown here is derived from an EMBL/GenBank/DDBJ whole genome shotgun (WGS) entry which is preliminary data.</text>
</comment>
<proteinExistence type="predicted"/>
<evidence type="ECO:0000256" key="1">
    <source>
        <dbReference type="SAM" id="MobiDB-lite"/>
    </source>
</evidence>
<sequence>MAKKEVKQYLTDVLINKIDYYVSIKKFDFDTIKEMLAIDLIDYEPYMIQTIDKYIKYIIWLDQKNKNKSEAFLKFLNKYQQEQLEEVESNEDLESQNNNDKKNDDNLLDYQQRKKHQTWLDQYFRKQKAKYHVYDYSSLDDLKNNFDQNLNDEIVKSNDDYQNDEQIVNKDFNLTNLITNDNTFYQTSTISLNDLKTNDDLLNEQDEKIIKLDQNMDKQEIELDPEEFGTATINFDKLTYQDEQQENQVIKTSQIKDDEIKLSLDEDDLTKDSWIEEKDLTNELIKDKNLTNDNWIEDDSKEIKNSLDQKLISEHIVEKPNELIDNDEVEKLDKYLWIEKNQLNKDDLNTKDKLNNKQQTKIKNKEIKLEQNNDSCLKTTTNNCCYECNQNEEQLKNACKSKDNCQCNLTDCKCQNSCSQNQTDLNKIEINQEKNEHNLKTSNNKIWTINPESNLNIHNNEKDFLESKSNQITNQDQKNLSKDITSNLNNTKQQVLNSNNNKEVSKVIELNKPVKLYQQVKWNDKNYYVVGIKLKKDVFGHETPVLKLESLNKPYEIIEVKFIKKY</sequence>
<reference evidence="2 3" key="1">
    <citation type="submission" date="2015-04" db="EMBL/GenBank/DDBJ databases">
        <title>Genome sequence of Mycoplasma leachii strain 06049.</title>
        <authorList>
            <person name="Sirand-Pugnet P."/>
            <person name="Breton M."/>
            <person name="Dordet-Frisoni E."/>
            <person name="Baranowski E."/>
            <person name="Barre A."/>
            <person name="Couture C."/>
            <person name="Dupuy V."/>
            <person name="Gaurivaud P."/>
            <person name="Jacob D."/>
            <person name="Lemaitre C."/>
            <person name="Manso-Silvan L."/>
            <person name="Nikolski M."/>
            <person name="Nouvel L.-X."/>
            <person name="Poumarat F."/>
            <person name="Tardy F."/>
            <person name="Thebault P."/>
            <person name="Theil S."/>
            <person name="Citti C."/>
            <person name="Thiaucourt F."/>
            <person name="Blanchard A."/>
        </authorList>
    </citation>
    <scope>NUCLEOTIDE SEQUENCE [LARGE SCALE GENOMIC DNA]</scope>
    <source>
        <strain evidence="2 3">06049</strain>
    </source>
</reference>